<comment type="caution">
    <text evidence="1">The sequence shown here is derived from an EMBL/GenBank/DDBJ whole genome shotgun (WGS) entry which is preliminary data.</text>
</comment>
<proteinExistence type="predicted"/>
<dbReference type="Proteomes" id="UP001159363">
    <property type="component" value="Chromosome 6"/>
</dbReference>
<evidence type="ECO:0000313" key="2">
    <source>
        <dbReference type="Proteomes" id="UP001159363"/>
    </source>
</evidence>
<gene>
    <name evidence="1" type="ORF">PR048_019886</name>
</gene>
<sequence length="426" mass="47399">MGRTFRHWVPGVEEGVAESQRVGWAPPLLLLGERWGRHFVTVLNCVLGCYSRRNFLLKRESFFSSLPLCYAPHTSSLGPSSVENKKQVLNCPREATLSGRRDANIVQTPCDLNGLCPLSVVLVFASSSLAPLPINGQLYLDTSSSTMKQQYLEHSSREVFDLEARRMTTGQSMDMSTRKIQAYLLGPSSVGKRSSLGTCKILVIIWHLAELHCIVYTRVGVVSPQWLLHVYEATPFLTELHVIGVRRWEVTTVAERLDYSPPTRANRVQSPAGSLPDFRKWESCRTIPLVGGFTRRSSVLPCPCTPALLHSHLTSRSSALKSSLPQSSVGHCECVHAMGSTGLKTVHDNAPRGVVIRTFASNYGDSGSIPDGVTDKLSHVGERFQWLLILEVHPFPPPHLTMLRQMDRCTRQKPEARRQTGAHRSK</sequence>
<accession>A0ABQ9H4U0</accession>
<protein>
    <submittedName>
        <fullName evidence="1">Uncharacterized protein</fullName>
    </submittedName>
</protein>
<evidence type="ECO:0000313" key="1">
    <source>
        <dbReference type="EMBL" id="KAJ8879279.1"/>
    </source>
</evidence>
<keyword evidence="2" id="KW-1185">Reference proteome</keyword>
<dbReference type="EMBL" id="JARBHB010000007">
    <property type="protein sequence ID" value="KAJ8879279.1"/>
    <property type="molecule type" value="Genomic_DNA"/>
</dbReference>
<reference evidence="1 2" key="1">
    <citation type="submission" date="2023-02" db="EMBL/GenBank/DDBJ databases">
        <title>LHISI_Scaffold_Assembly.</title>
        <authorList>
            <person name="Stuart O.P."/>
            <person name="Cleave R."/>
            <person name="Magrath M.J.L."/>
            <person name="Mikheyev A.S."/>
        </authorList>
    </citation>
    <scope>NUCLEOTIDE SEQUENCE [LARGE SCALE GENOMIC DNA]</scope>
    <source>
        <strain evidence="1">Daus_M_001</strain>
        <tissue evidence="1">Leg muscle</tissue>
    </source>
</reference>
<name>A0ABQ9H4U0_9NEOP</name>
<organism evidence="1 2">
    <name type="scientific">Dryococelus australis</name>
    <dbReference type="NCBI Taxonomy" id="614101"/>
    <lineage>
        <taxon>Eukaryota</taxon>
        <taxon>Metazoa</taxon>
        <taxon>Ecdysozoa</taxon>
        <taxon>Arthropoda</taxon>
        <taxon>Hexapoda</taxon>
        <taxon>Insecta</taxon>
        <taxon>Pterygota</taxon>
        <taxon>Neoptera</taxon>
        <taxon>Polyneoptera</taxon>
        <taxon>Phasmatodea</taxon>
        <taxon>Verophasmatodea</taxon>
        <taxon>Anareolatae</taxon>
        <taxon>Phasmatidae</taxon>
        <taxon>Eurycanthinae</taxon>
        <taxon>Dryococelus</taxon>
    </lineage>
</organism>